<dbReference type="SUPFAM" id="SSF53098">
    <property type="entry name" value="Ribonuclease H-like"/>
    <property type="match status" value="1"/>
</dbReference>
<dbReference type="STRING" id="1770058.A3840_18000"/>
<dbReference type="EC" id="3.1.26.4" evidence="5"/>
<keyword evidence="7" id="KW-0479">Metal-binding</keyword>
<dbReference type="EMBL" id="LVVY01000137">
    <property type="protein sequence ID" value="OAM73469.1"/>
    <property type="molecule type" value="Genomic_DNA"/>
</dbReference>
<dbReference type="InterPro" id="IPR022892">
    <property type="entry name" value="RNaseHI"/>
</dbReference>
<evidence type="ECO:0000256" key="1">
    <source>
        <dbReference type="ARBA" id="ARBA00000077"/>
    </source>
</evidence>
<dbReference type="GO" id="GO:0004523">
    <property type="term" value="F:RNA-DNA hybrid ribonuclease activity"/>
    <property type="evidence" value="ECO:0007669"/>
    <property type="project" value="UniProtKB-EC"/>
</dbReference>
<dbReference type="CDD" id="cd09278">
    <property type="entry name" value="RNase_HI_prokaryote_like"/>
    <property type="match status" value="1"/>
</dbReference>
<dbReference type="InterPro" id="IPR002156">
    <property type="entry name" value="RNaseH_domain"/>
</dbReference>
<comment type="cofactor">
    <cofactor evidence="2">
        <name>Mg(2+)</name>
        <dbReference type="ChEBI" id="CHEBI:18420"/>
    </cofactor>
</comment>
<dbReference type="GO" id="GO:0043137">
    <property type="term" value="P:DNA replication, removal of RNA primer"/>
    <property type="evidence" value="ECO:0007669"/>
    <property type="project" value="TreeGrafter"/>
</dbReference>
<evidence type="ECO:0000313" key="13">
    <source>
        <dbReference type="Proteomes" id="UP000078389"/>
    </source>
</evidence>
<keyword evidence="9" id="KW-0378">Hydrolase</keyword>
<dbReference type="PROSITE" id="PS50879">
    <property type="entry name" value="RNASE_H_1"/>
    <property type="match status" value="1"/>
</dbReference>
<dbReference type="InterPro" id="IPR036397">
    <property type="entry name" value="RNaseH_sf"/>
</dbReference>
<feature type="domain" description="RNase H type-1" evidence="11">
    <location>
        <begin position="11"/>
        <end position="157"/>
    </location>
</feature>
<dbReference type="Pfam" id="PF00075">
    <property type="entry name" value="RNase_H"/>
    <property type="match status" value="1"/>
</dbReference>
<evidence type="ECO:0000313" key="12">
    <source>
        <dbReference type="EMBL" id="OAM73469.1"/>
    </source>
</evidence>
<dbReference type="Proteomes" id="UP000078389">
    <property type="component" value="Unassembled WGS sequence"/>
</dbReference>
<evidence type="ECO:0000259" key="11">
    <source>
        <dbReference type="PROSITE" id="PS50879"/>
    </source>
</evidence>
<comment type="caution">
    <text evidence="12">The sequence shown here is derived from an EMBL/GenBank/DDBJ whole genome shotgun (WGS) entry which is preliminary data.</text>
</comment>
<comment type="subunit">
    <text evidence="4">Monomer.</text>
</comment>
<organism evidence="12 13">
    <name type="scientific">Devosia elaeis</name>
    <dbReference type="NCBI Taxonomy" id="1770058"/>
    <lineage>
        <taxon>Bacteria</taxon>
        <taxon>Pseudomonadati</taxon>
        <taxon>Pseudomonadota</taxon>
        <taxon>Alphaproteobacteria</taxon>
        <taxon>Hyphomicrobiales</taxon>
        <taxon>Devosiaceae</taxon>
        <taxon>Devosia</taxon>
    </lineage>
</organism>
<evidence type="ECO:0000256" key="6">
    <source>
        <dbReference type="ARBA" id="ARBA00022722"/>
    </source>
</evidence>
<dbReference type="PANTHER" id="PTHR10642">
    <property type="entry name" value="RIBONUCLEASE H1"/>
    <property type="match status" value="1"/>
</dbReference>
<accession>A0A178HLQ4</accession>
<gene>
    <name evidence="12" type="ORF">A3840_18000</name>
</gene>
<protein>
    <recommendedName>
        <fullName evidence="5">ribonuclease H</fullName>
        <ecNumber evidence="5">3.1.26.4</ecNumber>
    </recommendedName>
</protein>
<dbReference type="PANTHER" id="PTHR10642:SF26">
    <property type="entry name" value="RIBONUCLEASE H1"/>
    <property type="match status" value="1"/>
</dbReference>
<dbReference type="InterPro" id="IPR012337">
    <property type="entry name" value="RNaseH-like_sf"/>
</dbReference>
<dbReference type="InterPro" id="IPR050092">
    <property type="entry name" value="RNase_H"/>
</dbReference>
<evidence type="ECO:0000256" key="3">
    <source>
        <dbReference type="ARBA" id="ARBA00005300"/>
    </source>
</evidence>
<evidence type="ECO:0000256" key="8">
    <source>
        <dbReference type="ARBA" id="ARBA00022759"/>
    </source>
</evidence>
<evidence type="ECO:0000256" key="7">
    <source>
        <dbReference type="ARBA" id="ARBA00022723"/>
    </source>
</evidence>
<keyword evidence="6" id="KW-0540">Nuclease</keyword>
<dbReference type="Gene3D" id="3.30.420.10">
    <property type="entry name" value="Ribonuclease H-like superfamily/Ribonuclease H"/>
    <property type="match status" value="1"/>
</dbReference>
<evidence type="ECO:0000256" key="10">
    <source>
        <dbReference type="ARBA" id="ARBA00022842"/>
    </source>
</evidence>
<comment type="catalytic activity">
    <reaction evidence="1">
        <text>Endonucleolytic cleavage to 5'-phosphomonoester.</text>
        <dbReference type="EC" id="3.1.26.4"/>
    </reaction>
</comment>
<keyword evidence="13" id="KW-1185">Reference proteome</keyword>
<proteinExistence type="inferred from homology"/>
<keyword evidence="10" id="KW-0460">Magnesium</keyword>
<dbReference type="GO" id="GO:0046872">
    <property type="term" value="F:metal ion binding"/>
    <property type="evidence" value="ECO:0007669"/>
    <property type="project" value="UniProtKB-KW"/>
</dbReference>
<name>A0A178HLQ4_9HYPH</name>
<evidence type="ECO:0000256" key="4">
    <source>
        <dbReference type="ARBA" id="ARBA00011245"/>
    </source>
</evidence>
<keyword evidence="8" id="KW-0255">Endonuclease</keyword>
<sequence length="176" mass="19426">MNNEFAEAVRDGRHYLIATDGACKGNPGTGGWGAIIQLKDGTEVVRQKPIAGQGEVMISTNNQMELTAVIRALEAVAEPLPIVIISDSRYVIDGAKNLPKWKAKGWRTTNGAVANKELWMVLDQLLETNSVRWVWQRGHNGHYLNGLADELSSNAALGLYPHGTKSLKARHPKWFR</sequence>
<comment type="similarity">
    <text evidence="3">Belongs to the RNase H family.</text>
</comment>
<evidence type="ECO:0000256" key="9">
    <source>
        <dbReference type="ARBA" id="ARBA00022801"/>
    </source>
</evidence>
<evidence type="ECO:0000256" key="2">
    <source>
        <dbReference type="ARBA" id="ARBA00001946"/>
    </source>
</evidence>
<dbReference type="OrthoDB" id="7845843at2"/>
<dbReference type="GO" id="GO:0003676">
    <property type="term" value="F:nucleic acid binding"/>
    <property type="evidence" value="ECO:0007669"/>
    <property type="project" value="InterPro"/>
</dbReference>
<dbReference type="AlphaFoldDB" id="A0A178HLQ4"/>
<dbReference type="RefSeq" id="WP_067460300.1">
    <property type="nucleotide sequence ID" value="NZ_LVVY01000137.1"/>
</dbReference>
<evidence type="ECO:0000256" key="5">
    <source>
        <dbReference type="ARBA" id="ARBA00012180"/>
    </source>
</evidence>
<reference evidence="12 13" key="1">
    <citation type="submission" date="2016-03" db="EMBL/GenBank/DDBJ databases">
        <title>Genome sequencing of Devosia sp. S37.</title>
        <authorList>
            <person name="Mohd Nor M."/>
        </authorList>
    </citation>
    <scope>NUCLEOTIDE SEQUENCE [LARGE SCALE GENOMIC DNA]</scope>
    <source>
        <strain evidence="12 13">S37</strain>
    </source>
</reference>